<dbReference type="Proteomes" id="UP000191257">
    <property type="component" value="Chromosome"/>
</dbReference>
<gene>
    <name evidence="2" type="ORF">A6J80_05615</name>
</gene>
<dbReference type="EMBL" id="CP020442">
    <property type="protein sequence ID" value="ARC35930.1"/>
    <property type="molecule type" value="Genomic_DNA"/>
</dbReference>
<dbReference type="KEGG" id="pye:A6J80_05615"/>
<dbReference type="Pfam" id="PF22262">
    <property type="entry name" value="DUF6950"/>
    <property type="match status" value="1"/>
</dbReference>
<proteinExistence type="predicted"/>
<dbReference type="AlphaFoldDB" id="A0A1V0GQ47"/>
<evidence type="ECO:0000259" key="1">
    <source>
        <dbReference type="Pfam" id="PF22262"/>
    </source>
</evidence>
<organism evidence="2 3">
    <name type="scientific">Paracoccus yeei</name>
    <dbReference type="NCBI Taxonomy" id="147645"/>
    <lineage>
        <taxon>Bacteria</taxon>
        <taxon>Pseudomonadati</taxon>
        <taxon>Pseudomonadota</taxon>
        <taxon>Alphaproteobacteria</taxon>
        <taxon>Rhodobacterales</taxon>
        <taxon>Paracoccaceae</taxon>
        <taxon>Paracoccus</taxon>
    </lineage>
</organism>
<dbReference type="STRING" id="147645.A6J80_05615"/>
<dbReference type="RefSeq" id="WP_080620782.1">
    <property type="nucleotide sequence ID" value="NZ_CAWMZI010000001.1"/>
</dbReference>
<evidence type="ECO:0000313" key="3">
    <source>
        <dbReference type="Proteomes" id="UP000191257"/>
    </source>
</evidence>
<dbReference type="InterPro" id="IPR053802">
    <property type="entry name" value="DUF6950"/>
</dbReference>
<name>A0A1V0GQ47_9RHOB</name>
<reference evidence="2" key="1">
    <citation type="submission" date="2017-12" db="EMBL/GenBank/DDBJ databases">
        <title>FDA dAtabase for Regulatory Grade micrObial Sequences (FDA-ARGOS): Supporting development and validation of Infectious Disease Dx tests.</title>
        <authorList>
            <person name="Campos J."/>
            <person name="Goldberg B."/>
            <person name="Tallon L."/>
            <person name="Sadzewicz L."/>
            <person name="Sengamalay N."/>
            <person name="Ott S."/>
            <person name="Godinez A."/>
            <person name="Nagaraj S."/>
            <person name="Vyas G."/>
            <person name="Aluvathingal J."/>
            <person name="Nadendla S."/>
            <person name="Geyer C."/>
            <person name="Nandy P."/>
            <person name="Hobson J."/>
            <person name="Sichtig H."/>
        </authorList>
    </citation>
    <scope>NUCLEOTIDE SEQUENCE</scope>
    <source>
        <strain evidence="2">FDAARGOS_252</strain>
    </source>
</reference>
<keyword evidence="3" id="KW-1185">Reference proteome</keyword>
<accession>A0A1V0GQ47</accession>
<protein>
    <recommendedName>
        <fullName evidence="1">DUF6950 domain-containing protein</fullName>
    </recommendedName>
</protein>
<sequence>MGGLTRLPDWQARLHAWLGQIDGRPVRPGRHDCCLFGASAVEAQTGVDLAAPWRGRYTTMAGGRRVLRKAGYADHIALMAAHLPEVHPAYACEGDLAVVPTPEGPAVGVFQGSAIYVLTETGKLGLAPAEAGMTFFKVG</sequence>
<evidence type="ECO:0000313" key="2">
    <source>
        <dbReference type="EMBL" id="ARC35930.1"/>
    </source>
</evidence>
<feature type="domain" description="DUF6950" evidence="1">
    <location>
        <begin position="5"/>
        <end position="138"/>
    </location>
</feature>